<accession>A0ABV4U9U8</accession>
<feature type="compositionally biased region" description="Basic and acidic residues" evidence="1">
    <location>
        <begin position="75"/>
        <end position="92"/>
    </location>
</feature>
<protein>
    <submittedName>
        <fullName evidence="2">DUF1800 family protein</fullName>
    </submittedName>
</protein>
<dbReference type="InterPro" id="IPR014917">
    <property type="entry name" value="DUF1800"/>
</dbReference>
<dbReference type="Proteomes" id="UP001575105">
    <property type="component" value="Unassembled WGS sequence"/>
</dbReference>
<gene>
    <name evidence="2" type="ORF">ACERK3_16450</name>
</gene>
<dbReference type="RefSeq" id="WP_425346798.1">
    <property type="nucleotide sequence ID" value="NZ_JBGUBD010000012.1"/>
</dbReference>
<feature type="region of interest" description="Disordered" evidence="1">
    <location>
        <begin position="68"/>
        <end position="92"/>
    </location>
</feature>
<evidence type="ECO:0000256" key="1">
    <source>
        <dbReference type="SAM" id="MobiDB-lite"/>
    </source>
</evidence>
<dbReference type="Pfam" id="PF08811">
    <property type="entry name" value="DUF1800"/>
    <property type="match status" value="1"/>
</dbReference>
<comment type="caution">
    <text evidence="2">The sequence shown here is derived from an EMBL/GenBank/DDBJ whole genome shotgun (WGS) entry which is preliminary data.</text>
</comment>
<sequence>MAVNTSFSRLADDDFGPAQARHLLRRAAFGPEPGQSAKLVEIGLDAAVDQLVDYQTINWRLPNAQVDPDLMRPYTPEEQRRRQQARRAGDQDTLDRLIEERLRRLGQDRAMFHELQQWWLDVMLRTPRPLEENLTLLWHDHFATRHRNVRSTFQMYQQNMLFRQHANRSFADLAFGIVRDPAMLRFLDNNLNRRSNPNENLARELMELFTLGEGNYTEQDIKEAARALTGYHVDHNDFHFNQRAHDGGQKTILGRRTSFDGDTLVRHLLQQNASALFVAYKLYRHFVADVIPDRATPTQVAAIRRLATLVRRNEYRLAPVLKTLFKSQHFYDAAIVGKKIKSPTQLAAGSVRMMNTPHRDAGALRATMEQLGQAYFDPPSVAGWDVGRAWVNTSTLFTRQNLCLYLLTGHPAVPRASRNSRPYDPMPLIAHLPEADRTPEKVINDLVDQLVGDHIPADRRTSLVRDLERRAGATVRADALVPALVLITTMPEYQLC</sequence>
<reference evidence="2 3" key="1">
    <citation type="submission" date="2024-08" db="EMBL/GenBank/DDBJ databases">
        <title>Whole-genome sequencing of halo(alkali)philic microorganisms from hypersaline lakes.</title>
        <authorList>
            <person name="Sorokin D.Y."/>
            <person name="Merkel A.Y."/>
            <person name="Messina E."/>
            <person name="Yakimov M."/>
        </authorList>
    </citation>
    <scope>NUCLEOTIDE SEQUENCE [LARGE SCALE GENOMIC DNA]</scope>
    <source>
        <strain evidence="2 3">AB-hyl4</strain>
    </source>
</reference>
<name>A0ABV4U9U8_9BACT</name>
<proteinExistence type="predicted"/>
<evidence type="ECO:0000313" key="2">
    <source>
        <dbReference type="EMBL" id="MFA9479875.1"/>
    </source>
</evidence>
<evidence type="ECO:0000313" key="3">
    <source>
        <dbReference type="Proteomes" id="UP001575105"/>
    </source>
</evidence>
<dbReference type="EMBL" id="JBGUBD010000012">
    <property type="protein sequence ID" value="MFA9479875.1"/>
    <property type="molecule type" value="Genomic_DNA"/>
</dbReference>
<keyword evidence="3" id="KW-1185">Reference proteome</keyword>
<organism evidence="2 3">
    <name type="scientific">Natronomicrosphaera hydrolytica</name>
    <dbReference type="NCBI Taxonomy" id="3242702"/>
    <lineage>
        <taxon>Bacteria</taxon>
        <taxon>Pseudomonadati</taxon>
        <taxon>Planctomycetota</taxon>
        <taxon>Phycisphaerae</taxon>
        <taxon>Phycisphaerales</taxon>
        <taxon>Phycisphaeraceae</taxon>
        <taxon>Natronomicrosphaera</taxon>
    </lineage>
</organism>